<name>A0A9P6PNW0_9FUNG</name>
<dbReference type="Pfam" id="PF24681">
    <property type="entry name" value="Kelch_KLHDC2_KLHL20_DRC7"/>
    <property type="match status" value="1"/>
</dbReference>
<feature type="compositionally biased region" description="Basic and acidic residues" evidence="3">
    <location>
        <begin position="533"/>
        <end position="544"/>
    </location>
</feature>
<keyword evidence="2" id="KW-0677">Repeat</keyword>
<feature type="compositionally biased region" description="Polar residues" evidence="3">
    <location>
        <begin position="643"/>
        <end position="652"/>
    </location>
</feature>
<comment type="caution">
    <text evidence="5">The sequence shown here is derived from an EMBL/GenBank/DDBJ whole genome shotgun (WGS) entry which is preliminary data.</text>
</comment>
<evidence type="ECO:0000256" key="4">
    <source>
        <dbReference type="SAM" id="Phobius"/>
    </source>
</evidence>
<feature type="compositionally biased region" description="Low complexity" evidence="3">
    <location>
        <begin position="572"/>
        <end position="585"/>
    </location>
</feature>
<protein>
    <recommendedName>
        <fullName evidence="7">Galactose oxidase</fullName>
    </recommendedName>
</protein>
<keyword evidence="4" id="KW-0472">Membrane</keyword>
<feature type="region of interest" description="Disordered" evidence="3">
    <location>
        <begin position="173"/>
        <end position="205"/>
    </location>
</feature>
<evidence type="ECO:0000313" key="6">
    <source>
        <dbReference type="Proteomes" id="UP000726737"/>
    </source>
</evidence>
<evidence type="ECO:0000256" key="3">
    <source>
        <dbReference type="SAM" id="MobiDB-lite"/>
    </source>
</evidence>
<dbReference type="Gene3D" id="2.120.10.80">
    <property type="entry name" value="Kelch-type beta propeller"/>
    <property type="match status" value="1"/>
</dbReference>
<dbReference type="PANTHER" id="PTHR46093">
    <property type="entry name" value="ACYL-COA-BINDING DOMAIN-CONTAINING PROTEIN 5"/>
    <property type="match status" value="1"/>
</dbReference>
<accession>A0A9P6PNW0</accession>
<feature type="compositionally biased region" description="Polar residues" evidence="3">
    <location>
        <begin position="593"/>
        <end position="610"/>
    </location>
</feature>
<keyword evidence="4" id="KW-1133">Transmembrane helix</keyword>
<organism evidence="5 6">
    <name type="scientific">Mortierella polycephala</name>
    <dbReference type="NCBI Taxonomy" id="41804"/>
    <lineage>
        <taxon>Eukaryota</taxon>
        <taxon>Fungi</taxon>
        <taxon>Fungi incertae sedis</taxon>
        <taxon>Mucoromycota</taxon>
        <taxon>Mortierellomycotina</taxon>
        <taxon>Mortierellomycetes</taxon>
        <taxon>Mortierellales</taxon>
        <taxon>Mortierellaceae</taxon>
        <taxon>Mortierella</taxon>
    </lineage>
</organism>
<evidence type="ECO:0000256" key="1">
    <source>
        <dbReference type="ARBA" id="ARBA00022441"/>
    </source>
</evidence>
<dbReference type="EMBL" id="JAAAJA010000703">
    <property type="protein sequence ID" value="KAG0250293.1"/>
    <property type="molecule type" value="Genomic_DNA"/>
</dbReference>
<feature type="compositionally biased region" description="Low complexity" evidence="3">
    <location>
        <begin position="611"/>
        <end position="632"/>
    </location>
</feature>
<dbReference type="PANTHER" id="PTHR46093:SF18">
    <property type="entry name" value="FIBRONECTIN TYPE-III DOMAIN-CONTAINING PROTEIN"/>
    <property type="match status" value="1"/>
</dbReference>
<dbReference type="OrthoDB" id="540004at2759"/>
<gene>
    <name evidence="5" type="ORF">BG011_008500</name>
</gene>
<dbReference type="Proteomes" id="UP000726737">
    <property type="component" value="Unassembled WGS sequence"/>
</dbReference>
<keyword evidence="4" id="KW-0812">Transmembrane</keyword>
<proteinExistence type="predicted"/>
<dbReference type="AlphaFoldDB" id="A0A9P6PNW0"/>
<sequence length="677" mass="72025">MPQPQPTVPAQHRRGHVSLSTMPMTKSRLSFSSNSPLSTNALLLTSLLLATLTSAAPLTPNSVGGFAICQTASSFHIQGGVSFDSDATYLLTTNQHFRLDLSQPFDGTSSSPPVWANLTSDYSPRQRFHAGACAPDQASFLTVGNADAQNTGSEGNGFMMAYSVNKGTWSAVSQAVSSATNENGGNKDGKDKEKDGNQDTGVNGAGRTMVGFAIGSTPRSGPKTALGVVVGGGWLPPKTMTYSAMATDLTDLVTEADLISVGGDGSVKNLQWTVASGNGNGKDNVNTNLGPLAGAKIVIAPGNKAIVLGGVTKGQGRGANGMSFVNLPVVDMASGSVTIQKTQAGSLNGVPSSRYGHCVALSADGNIVYMFGGALVSNDRLNTELYGLDLRSWTWFQPSIKQSNIVPPSVRDHQCIVVGDQFMSFFGFNGNAVPASSAPGASLPIYVLSTSSWMWSTRYTPLPRTPSPPKPPNVPTDGKGGKINGVAIGFGVVFGAAFLGVIGYLVYAHKRRQRRKAERLVLVEMEQRKKEEEQLEKKRQKELQDAPLPAIPGEPDTAYMYNANYYSDNGNHQQQQYQHQQQYQQPYDATYSAPPQVSVPTNPGSPYYQAQNPFQNPGYYQPPQQPAVSPQQPLAPNPYYASASVQHGSTTFVPEEMGYTPPTVGHSQGHPGHYRGP</sequence>
<evidence type="ECO:0000256" key="2">
    <source>
        <dbReference type="ARBA" id="ARBA00022737"/>
    </source>
</evidence>
<reference evidence="5" key="1">
    <citation type="journal article" date="2020" name="Fungal Divers.">
        <title>Resolving the Mortierellaceae phylogeny through synthesis of multi-gene phylogenetics and phylogenomics.</title>
        <authorList>
            <person name="Vandepol N."/>
            <person name="Liber J."/>
            <person name="Desiro A."/>
            <person name="Na H."/>
            <person name="Kennedy M."/>
            <person name="Barry K."/>
            <person name="Grigoriev I.V."/>
            <person name="Miller A.N."/>
            <person name="O'Donnell K."/>
            <person name="Stajich J.E."/>
            <person name="Bonito G."/>
        </authorList>
    </citation>
    <scope>NUCLEOTIDE SEQUENCE</scope>
    <source>
        <strain evidence="5">KOD948</strain>
    </source>
</reference>
<evidence type="ECO:0008006" key="7">
    <source>
        <dbReference type="Google" id="ProtNLM"/>
    </source>
</evidence>
<feature type="transmembrane region" description="Helical" evidence="4">
    <location>
        <begin position="486"/>
        <end position="507"/>
    </location>
</feature>
<evidence type="ECO:0000313" key="5">
    <source>
        <dbReference type="EMBL" id="KAG0250293.1"/>
    </source>
</evidence>
<feature type="compositionally biased region" description="Basic and acidic residues" evidence="3">
    <location>
        <begin position="185"/>
        <end position="197"/>
    </location>
</feature>
<dbReference type="SUPFAM" id="SSF117281">
    <property type="entry name" value="Kelch motif"/>
    <property type="match status" value="1"/>
</dbReference>
<keyword evidence="1" id="KW-0880">Kelch repeat</keyword>
<dbReference type="InterPro" id="IPR015915">
    <property type="entry name" value="Kelch-typ_b-propeller"/>
</dbReference>
<keyword evidence="6" id="KW-1185">Reference proteome</keyword>
<feature type="region of interest" description="Disordered" evidence="3">
    <location>
        <begin position="533"/>
        <end position="677"/>
    </location>
</feature>